<evidence type="ECO:0000313" key="4">
    <source>
        <dbReference type="EMBL" id="SDS33016.1"/>
    </source>
</evidence>
<dbReference type="Gene3D" id="3.40.630.30">
    <property type="match status" value="1"/>
</dbReference>
<dbReference type="Proteomes" id="UP000185663">
    <property type="component" value="Chromosome I"/>
</dbReference>
<keyword evidence="5" id="KW-1185">Reference proteome</keyword>
<proteinExistence type="predicted"/>
<evidence type="ECO:0000259" key="3">
    <source>
        <dbReference type="PROSITE" id="PS51186"/>
    </source>
</evidence>
<dbReference type="PROSITE" id="PS51186">
    <property type="entry name" value="GNAT"/>
    <property type="match status" value="1"/>
</dbReference>
<feature type="domain" description="N-acetyltransferase" evidence="3">
    <location>
        <begin position="3"/>
        <end position="177"/>
    </location>
</feature>
<evidence type="ECO:0000313" key="5">
    <source>
        <dbReference type="Proteomes" id="UP000185663"/>
    </source>
</evidence>
<keyword evidence="4" id="KW-0687">Ribonucleoprotein</keyword>
<dbReference type="GO" id="GO:0005840">
    <property type="term" value="C:ribosome"/>
    <property type="evidence" value="ECO:0007669"/>
    <property type="project" value="UniProtKB-KW"/>
</dbReference>
<dbReference type="GO" id="GO:0016747">
    <property type="term" value="F:acyltransferase activity, transferring groups other than amino-acyl groups"/>
    <property type="evidence" value="ECO:0007669"/>
    <property type="project" value="InterPro"/>
</dbReference>
<dbReference type="PANTHER" id="PTHR43877">
    <property type="entry name" value="AMINOALKYLPHOSPHONATE N-ACETYLTRANSFERASE-RELATED-RELATED"/>
    <property type="match status" value="1"/>
</dbReference>
<reference evidence="4 5" key="1">
    <citation type="submission" date="2016-10" db="EMBL/GenBank/DDBJ databases">
        <authorList>
            <person name="de Groot N.N."/>
        </authorList>
    </citation>
    <scope>NUCLEOTIDE SEQUENCE [LARGE SCALE GENOMIC DNA]</scope>
    <source>
        <strain evidence="4 5">DSM 22126</strain>
    </source>
</reference>
<evidence type="ECO:0000256" key="2">
    <source>
        <dbReference type="ARBA" id="ARBA00023315"/>
    </source>
</evidence>
<organism evidence="4 5">
    <name type="scientific">Paraoerskovia marina</name>
    <dbReference type="NCBI Taxonomy" id="545619"/>
    <lineage>
        <taxon>Bacteria</taxon>
        <taxon>Bacillati</taxon>
        <taxon>Actinomycetota</taxon>
        <taxon>Actinomycetes</taxon>
        <taxon>Micrococcales</taxon>
        <taxon>Cellulomonadaceae</taxon>
        <taxon>Paraoerskovia</taxon>
    </lineage>
</organism>
<dbReference type="RefSeq" id="WP_083372011.1">
    <property type="nucleotide sequence ID" value="NZ_LT629776.1"/>
</dbReference>
<dbReference type="eggNOG" id="COG0456">
    <property type="taxonomic scope" value="Bacteria"/>
</dbReference>
<dbReference type="OrthoDB" id="143110at2"/>
<dbReference type="CDD" id="cd04301">
    <property type="entry name" value="NAT_SF"/>
    <property type="match status" value="1"/>
</dbReference>
<dbReference type="InterPro" id="IPR000182">
    <property type="entry name" value="GNAT_dom"/>
</dbReference>
<accession>A0A1H1RBY1</accession>
<keyword evidence="2" id="KW-0012">Acyltransferase</keyword>
<dbReference type="Pfam" id="PF00583">
    <property type="entry name" value="Acetyltransf_1"/>
    <property type="match status" value="1"/>
</dbReference>
<dbReference type="EMBL" id="LT629776">
    <property type="protein sequence ID" value="SDS33016.1"/>
    <property type="molecule type" value="Genomic_DNA"/>
</dbReference>
<dbReference type="InterPro" id="IPR016181">
    <property type="entry name" value="Acyl_CoA_acyltransferase"/>
</dbReference>
<dbReference type="InterPro" id="IPR050832">
    <property type="entry name" value="Bact_Acetyltransf"/>
</dbReference>
<protein>
    <submittedName>
        <fullName evidence="4">Ribosomal protein S18 acetylase RimI</fullName>
    </submittedName>
</protein>
<sequence length="183" mass="19470">MDARTRAATDLDLVPLTALAALTFPLACPPGADPVAVQRHVETELGIDSMAAWIRSQRHELYVVEGDGAHGLLGYALMGLGPCPVLDPAGRPLADVELSKIYVHPDAQGVGVASTLLMSALTAGRRLATGPVWLGTNHENHRAQSFYARGGFDVVGHREYVVGGETHQDVVMVRDDGSPTRLD</sequence>
<evidence type="ECO:0000256" key="1">
    <source>
        <dbReference type="ARBA" id="ARBA00022679"/>
    </source>
</evidence>
<gene>
    <name evidence="4" type="ORF">SAMN04489860_1309</name>
</gene>
<keyword evidence="1" id="KW-0808">Transferase</keyword>
<keyword evidence="4" id="KW-0689">Ribosomal protein</keyword>
<dbReference type="STRING" id="545619.SAMN04489860_1309"/>
<dbReference type="AlphaFoldDB" id="A0A1H1RBY1"/>
<dbReference type="SUPFAM" id="SSF55729">
    <property type="entry name" value="Acyl-CoA N-acyltransferases (Nat)"/>
    <property type="match status" value="1"/>
</dbReference>
<name>A0A1H1RBY1_9CELL</name>